<dbReference type="PANTHER" id="PTHR43818:SF11">
    <property type="entry name" value="BCDNA.GH03377"/>
    <property type="match status" value="1"/>
</dbReference>
<sequence length="327" mass="35373">MSGLRLGFLGVGRIGRDRMTRILQSGIVDAAIICDASPDMIEETIKVTPQAQVVASFDELLERHIDGIVIATPSALHAEQSIKALERGVAVFCQKPLGRTKGEVADVVEVARRSNRLLGVDLSYRYTAGMQKIRDIVRSGELENVFAVDLVFHNAYGPDKAWFYDKALSGGGCVIDLGVHLVDLALWALDFPEVLNVQSALFSQGSPIRDADQVEDFAVATIELATGTVVRLTCSWRLSAGCDAVIGASFYGTGGGLEFRNIEGSFHNFSAERYRGTMRELLVSPPDDWAGRAAINWAKQLSGGGKFDEASESFVTVAAVLDAIYAR</sequence>
<dbReference type="AlphaFoldDB" id="A0A2P7ARR4"/>
<proteinExistence type="predicted"/>
<evidence type="ECO:0000256" key="1">
    <source>
        <dbReference type="ARBA" id="ARBA00023002"/>
    </source>
</evidence>
<dbReference type="InterPro" id="IPR000683">
    <property type="entry name" value="Gfo/Idh/MocA-like_OxRdtase_N"/>
</dbReference>
<name>A0A2P7ARR4_9HYPH</name>
<dbReference type="GO" id="GO:0000166">
    <property type="term" value="F:nucleotide binding"/>
    <property type="evidence" value="ECO:0007669"/>
    <property type="project" value="InterPro"/>
</dbReference>
<dbReference type="Proteomes" id="UP000241158">
    <property type="component" value="Unassembled WGS sequence"/>
</dbReference>
<dbReference type="Pfam" id="PF22725">
    <property type="entry name" value="GFO_IDH_MocA_C3"/>
    <property type="match status" value="1"/>
</dbReference>
<protein>
    <submittedName>
        <fullName evidence="4">Oxidoreductase</fullName>
    </submittedName>
</protein>
<dbReference type="Gene3D" id="3.40.50.720">
    <property type="entry name" value="NAD(P)-binding Rossmann-like Domain"/>
    <property type="match status" value="1"/>
</dbReference>
<dbReference type="InterPro" id="IPR036291">
    <property type="entry name" value="NAD(P)-bd_dom_sf"/>
</dbReference>
<evidence type="ECO:0000259" key="2">
    <source>
        <dbReference type="Pfam" id="PF01408"/>
    </source>
</evidence>
<dbReference type="RefSeq" id="WP_106717678.1">
    <property type="nucleotide sequence ID" value="NZ_JACHXT010000003.1"/>
</dbReference>
<reference evidence="5" key="1">
    <citation type="submission" date="2017-11" db="EMBL/GenBank/DDBJ databases">
        <authorList>
            <person name="Kuznetsova I."/>
            <person name="Sazanova A."/>
            <person name="Chirak E."/>
            <person name="Safronova V."/>
            <person name="Willems A."/>
        </authorList>
    </citation>
    <scope>NUCLEOTIDE SEQUENCE [LARGE SCALE GENOMIC DNA]</scope>
    <source>
        <strain evidence="5">PEPV15</strain>
    </source>
</reference>
<accession>A0A2P7ARR4</accession>
<dbReference type="GO" id="GO:0016491">
    <property type="term" value="F:oxidoreductase activity"/>
    <property type="evidence" value="ECO:0007669"/>
    <property type="project" value="UniProtKB-KW"/>
</dbReference>
<dbReference type="Gene3D" id="3.30.360.10">
    <property type="entry name" value="Dihydrodipicolinate Reductase, domain 2"/>
    <property type="match status" value="1"/>
</dbReference>
<dbReference type="PANTHER" id="PTHR43818">
    <property type="entry name" value="BCDNA.GH03377"/>
    <property type="match status" value="1"/>
</dbReference>
<feature type="domain" description="GFO/IDH/MocA-like oxidoreductase" evidence="3">
    <location>
        <begin position="130"/>
        <end position="257"/>
    </location>
</feature>
<dbReference type="SUPFAM" id="SSF55347">
    <property type="entry name" value="Glyceraldehyde-3-phosphate dehydrogenase-like, C-terminal domain"/>
    <property type="match status" value="1"/>
</dbReference>
<dbReference type="OrthoDB" id="9792935at2"/>
<feature type="domain" description="Gfo/Idh/MocA-like oxidoreductase N-terminal" evidence="2">
    <location>
        <begin position="5"/>
        <end position="121"/>
    </location>
</feature>
<dbReference type="Pfam" id="PF01408">
    <property type="entry name" value="GFO_IDH_MocA"/>
    <property type="match status" value="1"/>
</dbReference>
<dbReference type="SUPFAM" id="SSF51735">
    <property type="entry name" value="NAD(P)-binding Rossmann-fold domains"/>
    <property type="match status" value="1"/>
</dbReference>
<evidence type="ECO:0000313" key="5">
    <source>
        <dbReference type="Proteomes" id="UP000241158"/>
    </source>
</evidence>
<dbReference type="InterPro" id="IPR050463">
    <property type="entry name" value="Gfo/Idh/MocA_oxidrdct_glycsds"/>
</dbReference>
<gene>
    <name evidence="4" type="ORF">CU100_16575</name>
</gene>
<comment type="caution">
    <text evidence="4">The sequence shown here is derived from an EMBL/GenBank/DDBJ whole genome shotgun (WGS) entry which is preliminary data.</text>
</comment>
<keyword evidence="5" id="KW-1185">Reference proteome</keyword>
<organism evidence="4 5">
    <name type="scientific">Phyllobacterium endophyticum</name>
    <dbReference type="NCBI Taxonomy" id="1149773"/>
    <lineage>
        <taxon>Bacteria</taxon>
        <taxon>Pseudomonadati</taxon>
        <taxon>Pseudomonadota</taxon>
        <taxon>Alphaproteobacteria</taxon>
        <taxon>Hyphomicrobiales</taxon>
        <taxon>Phyllobacteriaceae</taxon>
        <taxon>Phyllobacterium</taxon>
    </lineage>
</organism>
<evidence type="ECO:0000313" key="4">
    <source>
        <dbReference type="EMBL" id="PSH56919.1"/>
    </source>
</evidence>
<dbReference type="EMBL" id="PGGN01000003">
    <property type="protein sequence ID" value="PSH56919.1"/>
    <property type="molecule type" value="Genomic_DNA"/>
</dbReference>
<evidence type="ECO:0000259" key="3">
    <source>
        <dbReference type="Pfam" id="PF22725"/>
    </source>
</evidence>
<keyword evidence="1" id="KW-0560">Oxidoreductase</keyword>
<dbReference type="InterPro" id="IPR055170">
    <property type="entry name" value="GFO_IDH_MocA-like_dom"/>
</dbReference>